<feature type="transmembrane region" description="Helical" evidence="2">
    <location>
        <begin position="50"/>
        <end position="75"/>
    </location>
</feature>
<feature type="compositionally biased region" description="Basic and acidic residues" evidence="1">
    <location>
        <begin position="13"/>
        <end position="43"/>
    </location>
</feature>
<dbReference type="Gene3D" id="3.30.70.2390">
    <property type="match status" value="1"/>
</dbReference>
<organism evidence="4 5">
    <name type="scientific">Microbacterium dauci</name>
    <dbReference type="NCBI Taxonomy" id="3048008"/>
    <lineage>
        <taxon>Bacteria</taxon>
        <taxon>Bacillati</taxon>
        <taxon>Actinomycetota</taxon>
        <taxon>Actinomycetes</taxon>
        <taxon>Micrococcales</taxon>
        <taxon>Microbacteriaceae</taxon>
        <taxon>Microbacterium</taxon>
    </lineage>
</organism>
<protein>
    <submittedName>
        <fullName evidence="4">LytR C-terminal domain-containing protein</fullName>
    </submittedName>
</protein>
<evidence type="ECO:0000259" key="3">
    <source>
        <dbReference type="Pfam" id="PF13399"/>
    </source>
</evidence>
<proteinExistence type="predicted"/>
<evidence type="ECO:0000313" key="5">
    <source>
        <dbReference type="Proteomes" id="UP001321481"/>
    </source>
</evidence>
<gene>
    <name evidence="4" type="ORF">QNI14_01310</name>
</gene>
<reference evidence="4 5" key="1">
    <citation type="submission" date="2023-05" db="EMBL/GenBank/DDBJ databases">
        <title>Microbacterium dauci sp.nov., Isolated from Carrot Rhizosphere Soil.</title>
        <authorList>
            <person name="Xiao Z."/>
            <person name="Zheng J."/>
        </authorList>
    </citation>
    <scope>NUCLEOTIDE SEQUENCE [LARGE SCALE GENOMIC DNA]</scope>
    <source>
        <strain evidence="4 5">LX3-4</strain>
    </source>
</reference>
<dbReference type="RefSeq" id="WP_283714382.1">
    <property type="nucleotide sequence ID" value="NZ_JASJND010000001.1"/>
</dbReference>
<accession>A0ABT6ZBL7</accession>
<evidence type="ECO:0000256" key="1">
    <source>
        <dbReference type="SAM" id="MobiDB-lite"/>
    </source>
</evidence>
<keyword evidence="2" id="KW-0472">Membrane</keyword>
<name>A0ABT6ZBL7_9MICO</name>
<evidence type="ECO:0000313" key="4">
    <source>
        <dbReference type="EMBL" id="MDJ1113085.1"/>
    </source>
</evidence>
<dbReference type="Proteomes" id="UP001321481">
    <property type="component" value="Unassembled WGS sequence"/>
</dbReference>
<feature type="region of interest" description="Disordered" evidence="1">
    <location>
        <begin position="1"/>
        <end position="43"/>
    </location>
</feature>
<comment type="caution">
    <text evidence="4">The sequence shown here is derived from an EMBL/GenBank/DDBJ whole genome shotgun (WGS) entry which is preliminary data.</text>
</comment>
<keyword evidence="2" id="KW-0812">Transmembrane</keyword>
<dbReference type="InterPro" id="IPR027381">
    <property type="entry name" value="LytR/CpsA/Psr_C"/>
</dbReference>
<keyword evidence="5" id="KW-1185">Reference proteome</keyword>
<keyword evidence="2" id="KW-1133">Transmembrane helix</keyword>
<evidence type="ECO:0000256" key="2">
    <source>
        <dbReference type="SAM" id="Phobius"/>
    </source>
</evidence>
<feature type="domain" description="LytR/CpsA/Psr regulator C-terminal" evidence="3">
    <location>
        <begin position="102"/>
        <end position="202"/>
    </location>
</feature>
<dbReference type="EMBL" id="JASJND010000001">
    <property type="protein sequence ID" value="MDJ1113085.1"/>
    <property type="molecule type" value="Genomic_DNA"/>
</dbReference>
<sequence length="207" mass="21367">MTSPSPAQTRADASADRESGHGFPKDRFDGLERGHGRSGAHRAEHPRLRVGAIVVWSAVATVVLILAGVFGTMLATGRLDFAPAPAATEGAGPVAPMVDTSYPVLILNATDQAGLAAELRDVVVEAGWAEGDVQESNASSTDFETTTVYYPSEADEAAARGLADVIGGAEVSLDDTYQVVGDPSTPGVDGELGAQLVIVVGLDHRTE</sequence>
<dbReference type="Pfam" id="PF13399">
    <property type="entry name" value="LytR_C"/>
    <property type="match status" value="1"/>
</dbReference>